<name>A0A381SJD0_9ZZZZ</name>
<dbReference type="AlphaFoldDB" id="A0A381SJD0"/>
<evidence type="ECO:0000313" key="1">
    <source>
        <dbReference type="EMBL" id="SVA03529.1"/>
    </source>
</evidence>
<protein>
    <submittedName>
        <fullName evidence="1">Uncharacterized protein</fullName>
    </submittedName>
</protein>
<reference evidence="1" key="1">
    <citation type="submission" date="2018-05" db="EMBL/GenBank/DDBJ databases">
        <authorList>
            <person name="Lanie J.A."/>
            <person name="Ng W.-L."/>
            <person name="Kazmierczak K.M."/>
            <person name="Andrzejewski T.M."/>
            <person name="Davidsen T.M."/>
            <person name="Wayne K.J."/>
            <person name="Tettelin H."/>
            <person name="Glass J.I."/>
            <person name="Rusch D."/>
            <person name="Podicherti R."/>
            <person name="Tsui H.-C.T."/>
            <person name="Winkler M.E."/>
        </authorList>
    </citation>
    <scope>NUCLEOTIDE SEQUENCE</scope>
</reference>
<proteinExistence type="predicted"/>
<dbReference type="EMBL" id="UINC01003121">
    <property type="protein sequence ID" value="SVA03529.1"/>
    <property type="molecule type" value="Genomic_DNA"/>
</dbReference>
<sequence>MQKSRKENGPLLRAPIIPPLNIRARATVNATVASMRCSTSVLEKCQIDPLWIGMLWVA</sequence>
<accession>A0A381SJD0</accession>
<organism evidence="1">
    <name type="scientific">marine metagenome</name>
    <dbReference type="NCBI Taxonomy" id="408172"/>
    <lineage>
        <taxon>unclassified sequences</taxon>
        <taxon>metagenomes</taxon>
        <taxon>ecological metagenomes</taxon>
    </lineage>
</organism>
<gene>
    <name evidence="1" type="ORF">METZ01_LOCUS56383</name>
</gene>